<evidence type="ECO:0000256" key="1">
    <source>
        <dbReference type="ARBA" id="ARBA00004123"/>
    </source>
</evidence>
<keyword evidence="8" id="KW-0539">Nucleus</keyword>
<feature type="domain" description="C2H2-type" evidence="12">
    <location>
        <begin position="184"/>
        <end position="211"/>
    </location>
</feature>
<dbReference type="Pfam" id="PF00096">
    <property type="entry name" value="zf-C2H2"/>
    <property type="match status" value="1"/>
</dbReference>
<gene>
    <name evidence="13" type="ORF">ODALV1_LOCUS16723</name>
</gene>
<dbReference type="PROSITE" id="PS50157">
    <property type="entry name" value="ZINC_FINGER_C2H2_2"/>
    <property type="match status" value="3"/>
</dbReference>
<protein>
    <recommendedName>
        <fullName evidence="12">C2H2-type domain-containing protein</fullName>
    </recommendedName>
</protein>
<organism evidence="13 14">
    <name type="scientific">Orchesella dallaii</name>
    <dbReference type="NCBI Taxonomy" id="48710"/>
    <lineage>
        <taxon>Eukaryota</taxon>
        <taxon>Metazoa</taxon>
        <taxon>Ecdysozoa</taxon>
        <taxon>Arthropoda</taxon>
        <taxon>Hexapoda</taxon>
        <taxon>Collembola</taxon>
        <taxon>Entomobryomorpha</taxon>
        <taxon>Entomobryoidea</taxon>
        <taxon>Orchesellidae</taxon>
        <taxon>Orchesellinae</taxon>
        <taxon>Orchesella</taxon>
    </lineage>
</organism>
<keyword evidence="14" id="KW-1185">Reference proteome</keyword>
<evidence type="ECO:0000256" key="6">
    <source>
        <dbReference type="ARBA" id="ARBA00023015"/>
    </source>
</evidence>
<dbReference type="EMBL" id="CAXLJM020000051">
    <property type="protein sequence ID" value="CAL8115093.1"/>
    <property type="molecule type" value="Genomic_DNA"/>
</dbReference>
<dbReference type="InterPro" id="IPR036236">
    <property type="entry name" value="Znf_C2H2_sf"/>
</dbReference>
<keyword evidence="6" id="KW-0805">Transcription regulation</keyword>
<evidence type="ECO:0000256" key="7">
    <source>
        <dbReference type="ARBA" id="ARBA00023163"/>
    </source>
</evidence>
<reference evidence="13 14" key="1">
    <citation type="submission" date="2024-08" db="EMBL/GenBank/DDBJ databases">
        <authorList>
            <person name="Cucini C."/>
            <person name="Frati F."/>
        </authorList>
    </citation>
    <scope>NUCLEOTIDE SEQUENCE [LARGE SCALE GENOMIC DNA]</scope>
</reference>
<keyword evidence="4 9" id="KW-0863">Zinc-finger</keyword>
<dbReference type="Gene3D" id="3.30.160.60">
    <property type="entry name" value="Classic Zinc Finger"/>
    <property type="match status" value="2"/>
</dbReference>
<feature type="compositionally biased region" description="Basic and acidic residues" evidence="11">
    <location>
        <begin position="235"/>
        <end position="253"/>
    </location>
</feature>
<dbReference type="PANTHER" id="PTHR24394:SF48">
    <property type="entry name" value="ZINC FINGER PROTEIN 771"/>
    <property type="match status" value="1"/>
</dbReference>
<dbReference type="InterPro" id="IPR013087">
    <property type="entry name" value="Znf_C2H2_type"/>
</dbReference>
<evidence type="ECO:0000256" key="5">
    <source>
        <dbReference type="ARBA" id="ARBA00022833"/>
    </source>
</evidence>
<comment type="subcellular location">
    <subcellularLocation>
        <location evidence="1">Nucleus</location>
    </subcellularLocation>
</comment>
<proteinExistence type="predicted"/>
<keyword evidence="7" id="KW-0804">Transcription</keyword>
<evidence type="ECO:0000313" key="13">
    <source>
        <dbReference type="EMBL" id="CAL8115093.1"/>
    </source>
</evidence>
<keyword evidence="5" id="KW-0862">Zinc</keyword>
<evidence type="ECO:0000313" key="14">
    <source>
        <dbReference type="Proteomes" id="UP001642540"/>
    </source>
</evidence>
<accession>A0ABP1R2I9</accession>
<dbReference type="PANTHER" id="PTHR24394">
    <property type="entry name" value="ZINC FINGER PROTEIN"/>
    <property type="match status" value="1"/>
</dbReference>
<feature type="coiled-coil region" evidence="10">
    <location>
        <begin position="60"/>
        <end position="94"/>
    </location>
</feature>
<evidence type="ECO:0000256" key="8">
    <source>
        <dbReference type="ARBA" id="ARBA00023242"/>
    </source>
</evidence>
<feature type="domain" description="C2H2-type" evidence="12">
    <location>
        <begin position="210"/>
        <end position="238"/>
    </location>
</feature>
<dbReference type="Proteomes" id="UP001642540">
    <property type="component" value="Unassembled WGS sequence"/>
</dbReference>
<evidence type="ECO:0000256" key="3">
    <source>
        <dbReference type="ARBA" id="ARBA00022737"/>
    </source>
</evidence>
<sequence>MLQSSGCIKKEEEDLEDTYYTNYKIRDFDQETTVSSEEFKALKTEVKVLKEKSVHFKSEVDRCKIQMATMEASIQTLQNKVAVLEKNNSSSVQNQIDGSVQSVKGLRELQGALQSQNTTVIDEIKETSAPVKRGGGDDQLGSKAPCPSLVRCRSFACPECEIKFPTKANLNMHMVRHTKIPYYFPCKVCSKKFRFIRLLHKHLAEHDTYHSCEHCGKKFWFERTLQLHMKTRHNSNKEGGQKMDRDDKLSRSV</sequence>
<keyword evidence="10" id="KW-0175">Coiled coil</keyword>
<name>A0ABP1R2I9_9HEXA</name>
<keyword evidence="3" id="KW-0677">Repeat</keyword>
<evidence type="ECO:0000256" key="10">
    <source>
        <dbReference type="SAM" id="Coils"/>
    </source>
</evidence>
<evidence type="ECO:0000259" key="12">
    <source>
        <dbReference type="PROSITE" id="PS50157"/>
    </source>
</evidence>
<dbReference type="SMART" id="SM00355">
    <property type="entry name" value="ZnF_C2H2"/>
    <property type="match status" value="3"/>
</dbReference>
<feature type="domain" description="C2H2-type" evidence="12">
    <location>
        <begin position="155"/>
        <end position="178"/>
    </location>
</feature>
<keyword evidence="2" id="KW-0479">Metal-binding</keyword>
<evidence type="ECO:0000256" key="9">
    <source>
        <dbReference type="PROSITE-ProRule" id="PRU00042"/>
    </source>
</evidence>
<evidence type="ECO:0000256" key="2">
    <source>
        <dbReference type="ARBA" id="ARBA00022723"/>
    </source>
</evidence>
<evidence type="ECO:0000256" key="11">
    <source>
        <dbReference type="SAM" id="MobiDB-lite"/>
    </source>
</evidence>
<comment type="caution">
    <text evidence="13">The sequence shown here is derived from an EMBL/GenBank/DDBJ whole genome shotgun (WGS) entry which is preliminary data.</text>
</comment>
<evidence type="ECO:0000256" key="4">
    <source>
        <dbReference type="ARBA" id="ARBA00022771"/>
    </source>
</evidence>
<dbReference type="PROSITE" id="PS00028">
    <property type="entry name" value="ZINC_FINGER_C2H2_1"/>
    <property type="match status" value="3"/>
</dbReference>
<dbReference type="SUPFAM" id="SSF57667">
    <property type="entry name" value="beta-beta-alpha zinc fingers"/>
    <property type="match status" value="1"/>
</dbReference>
<feature type="region of interest" description="Disordered" evidence="11">
    <location>
        <begin position="231"/>
        <end position="253"/>
    </location>
</feature>